<feature type="compositionally biased region" description="Basic and acidic residues" evidence="3">
    <location>
        <begin position="164"/>
        <end position="176"/>
    </location>
</feature>
<dbReference type="AlphaFoldDB" id="A0AAE0FCN1"/>
<dbReference type="PANTHER" id="PTHR43519:SF1">
    <property type="entry name" value="ATP-DEPENDENT RNA HELICASE HRPB"/>
    <property type="match status" value="1"/>
</dbReference>
<evidence type="ECO:0000256" key="1">
    <source>
        <dbReference type="ARBA" id="ARBA00022801"/>
    </source>
</evidence>
<dbReference type="PANTHER" id="PTHR43519">
    <property type="entry name" value="ATP-DEPENDENT RNA HELICASE HRPB"/>
    <property type="match status" value="1"/>
</dbReference>
<dbReference type="SUPFAM" id="SSF52540">
    <property type="entry name" value="P-loop containing nucleoside triphosphate hydrolases"/>
    <property type="match status" value="1"/>
</dbReference>
<name>A0AAE0FCN1_9CHLO</name>
<gene>
    <name evidence="5" type="ORF">CYMTET_33680</name>
</gene>
<dbReference type="GO" id="GO:0004386">
    <property type="term" value="F:helicase activity"/>
    <property type="evidence" value="ECO:0007669"/>
    <property type="project" value="UniProtKB-KW"/>
</dbReference>
<comment type="caution">
    <text evidence="5">The sequence shown here is derived from an EMBL/GenBank/DDBJ whole genome shotgun (WGS) entry which is preliminary data.</text>
</comment>
<accession>A0AAE0FCN1</accession>
<dbReference type="Proteomes" id="UP001190700">
    <property type="component" value="Unassembled WGS sequence"/>
</dbReference>
<evidence type="ECO:0000256" key="3">
    <source>
        <dbReference type="SAM" id="MobiDB-lite"/>
    </source>
</evidence>
<reference evidence="5 6" key="1">
    <citation type="journal article" date="2015" name="Genome Biol. Evol.">
        <title>Comparative Genomics of a Bacterivorous Green Alga Reveals Evolutionary Causalities and Consequences of Phago-Mixotrophic Mode of Nutrition.</title>
        <authorList>
            <person name="Burns J.A."/>
            <person name="Paasch A."/>
            <person name="Narechania A."/>
            <person name="Kim E."/>
        </authorList>
    </citation>
    <scope>NUCLEOTIDE SEQUENCE [LARGE SCALE GENOMIC DNA]</scope>
    <source>
        <strain evidence="5 6">PLY_AMNH</strain>
    </source>
</reference>
<dbReference type="InterPro" id="IPR001650">
    <property type="entry name" value="Helicase_C-like"/>
</dbReference>
<dbReference type="EMBL" id="LGRX02020836">
    <property type="protein sequence ID" value="KAK3257220.1"/>
    <property type="molecule type" value="Genomic_DNA"/>
</dbReference>
<dbReference type="Gene3D" id="3.40.50.300">
    <property type="entry name" value="P-loop containing nucleotide triphosphate hydrolases"/>
    <property type="match status" value="2"/>
</dbReference>
<protein>
    <recommendedName>
        <fullName evidence="4">Helicase C-terminal domain-containing protein</fullName>
    </recommendedName>
</protein>
<keyword evidence="2" id="KW-0547">Nucleotide-binding</keyword>
<feature type="region of interest" description="Disordered" evidence="3">
    <location>
        <begin position="154"/>
        <end position="182"/>
    </location>
</feature>
<evidence type="ECO:0000313" key="5">
    <source>
        <dbReference type="EMBL" id="KAK3257220.1"/>
    </source>
</evidence>
<dbReference type="Pfam" id="PF00271">
    <property type="entry name" value="Helicase_C"/>
    <property type="match status" value="1"/>
</dbReference>
<keyword evidence="1" id="KW-0378">Hydrolase</keyword>
<proteinExistence type="predicted"/>
<evidence type="ECO:0000259" key="4">
    <source>
        <dbReference type="Pfam" id="PF00271"/>
    </source>
</evidence>
<organism evidence="5 6">
    <name type="scientific">Cymbomonas tetramitiformis</name>
    <dbReference type="NCBI Taxonomy" id="36881"/>
    <lineage>
        <taxon>Eukaryota</taxon>
        <taxon>Viridiplantae</taxon>
        <taxon>Chlorophyta</taxon>
        <taxon>Pyramimonadophyceae</taxon>
        <taxon>Pyramimonadales</taxon>
        <taxon>Pyramimonadaceae</taxon>
        <taxon>Cymbomonas</taxon>
    </lineage>
</organism>
<keyword evidence="2" id="KW-0347">Helicase</keyword>
<dbReference type="InterPro" id="IPR027417">
    <property type="entry name" value="P-loop_NTPase"/>
</dbReference>
<keyword evidence="6" id="KW-1185">Reference proteome</keyword>
<evidence type="ECO:0000256" key="2">
    <source>
        <dbReference type="ARBA" id="ARBA00022806"/>
    </source>
</evidence>
<evidence type="ECO:0000313" key="6">
    <source>
        <dbReference type="Proteomes" id="UP001190700"/>
    </source>
</evidence>
<keyword evidence="2" id="KW-0067">ATP-binding</keyword>
<sequence>MLCGPSEQGNQSLDNVGAVLLDEFHERSVEVDLALTLCIEVQQALRADLRLVVMSATLSQTLTDTLRQRMAEAEGPAAVVRSKGRMFPVEVKYAGAPDGGRFGLEKAAARTVKRAMQECQGDILCFLPGAGEIRRVQRELEDMQLPPCLLLPLHGTLPPAQQDRALKRPEGDDGRRRVILSSPVAESSLTIPGVRGMSSAPE</sequence>
<feature type="domain" description="Helicase C-terminal" evidence="4">
    <location>
        <begin position="117"/>
        <end position="195"/>
    </location>
</feature>
<dbReference type="GO" id="GO:0016787">
    <property type="term" value="F:hydrolase activity"/>
    <property type="evidence" value="ECO:0007669"/>
    <property type="project" value="UniProtKB-KW"/>
</dbReference>